<evidence type="ECO:0000313" key="2">
    <source>
        <dbReference type="Proteomes" id="UP001054945"/>
    </source>
</evidence>
<sequence length="91" mass="10443">MMALLPSRMLVKDPKIYLLILQFKLKRKRRRKVGCHSDCQTGTTFLESQINQPTQCVQNLLPLLPIRAALITAPDMNPNEKGRPTPFQWSP</sequence>
<gene>
    <name evidence="1" type="ORF">CEXT_73211</name>
</gene>
<dbReference type="AlphaFoldDB" id="A0AAV4XHH6"/>
<organism evidence="1 2">
    <name type="scientific">Caerostris extrusa</name>
    <name type="common">Bark spider</name>
    <name type="synonym">Caerostris bankana</name>
    <dbReference type="NCBI Taxonomy" id="172846"/>
    <lineage>
        <taxon>Eukaryota</taxon>
        <taxon>Metazoa</taxon>
        <taxon>Ecdysozoa</taxon>
        <taxon>Arthropoda</taxon>
        <taxon>Chelicerata</taxon>
        <taxon>Arachnida</taxon>
        <taxon>Araneae</taxon>
        <taxon>Araneomorphae</taxon>
        <taxon>Entelegynae</taxon>
        <taxon>Araneoidea</taxon>
        <taxon>Araneidae</taxon>
        <taxon>Caerostris</taxon>
    </lineage>
</organism>
<reference evidence="1 2" key="1">
    <citation type="submission" date="2021-06" db="EMBL/GenBank/DDBJ databases">
        <title>Caerostris extrusa draft genome.</title>
        <authorList>
            <person name="Kono N."/>
            <person name="Arakawa K."/>
        </authorList>
    </citation>
    <scope>NUCLEOTIDE SEQUENCE [LARGE SCALE GENOMIC DNA]</scope>
</reference>
<name>A0AAV4XHH6_CAEEX</name>
<proteinExistence type="predicted"/>
<evidence type="ECO:0000313" key="1">
    <source>
        <dbReference type="EMBL" id="GIY94582.1"/>
    </source>
</evidence>
<comment type="caution">
    <text evidence="1">The sequence shown here is derived from an EMBL/GenBank/DDBJ whole genome shotgun (WGS) entry which is preliminary data.</text>
</comment>
<accession>A0AAV4XHH6</accession>
<dbReference type="Proteomes" id="UP001054945">
    <property type="component" value="Unassembled WGS sequence"/>
</dbReference>
<dbReference type="EMBL" id="BPLR01000408">
    <property type="protein sequence ID" value="GIY94582.1"/>
    <property type="molecule type" value="Genomic_DNA"/>
</dbReference>
<protein>
    <submittedName>
        <fullName evidence="1">Uncharacterized protein</fullName>
    </submittedName>
</protein>
<keyword evidence="2" id="KW-1185">Reference proteome</keyword>